<evidence type="ECO:0000313" key="3">
    <source>
        <dbReference type="EMBL" id="SEI95726.1"/>
    </source>
</evidence>
<protein>
    <recommendedName>
        <fullName evidence="2">MDMPI C-terminal domain-containing protein</fullName>
    </recommendedName>
</protein>
<sequence length="52" mass="5486">MALTDVVVSGPPEAVLRWLWSRASPGGPSAVTVEGPPEAVSELRRRTVTATQ</sequence>
<proteinExistence type="predicted"/>
<keyword evidence="4" id="KW-1185">Reference proteome</keyword>
<name>A0A1H6UVS1_9ACTN</name>
<dbReference type="InterPro" id="IPR010872">
    <property type="entry name" value="MDMPI_C-term_domain"/>
</dbReference>
<dbReference type="Proteomes" id="UP000198707">
    <property type="component" value="Unassembled WGS sequence"/>
</dbReference>
<accession>A0A1H6UVS1</accession>
<organism evidence="3 4">
    <name type="scientific">Micromonospora phaseoli</name>
    <dbReference type="NCBI Taxonomy" id="1144548"/>
    <lineage>
        <taxon>Bacteria</taxon>
        <taxon>Bacillati</taxon>
        <taxon>Actinomycetota</taxon>
        <taxon>Actinomycetes</taxon>
        <taxon>Micromonosporales</taxon>
        <taxon>Micromonosporaceae</taxon>
        <taxon>Micromonospora</taxon>
    </lineage>
</organism>
<feature type="domain" description="MDMPI C-terminal" evidence="2">
    <location>
        <begin position="5"/>
        <end position="40"/>
    </location>
</feature>
<dbReference type="AlphaFoldDB" id="A0A1H6UVS1"/>
<dbReference type="Pfam" id="PF07398">
    <property type="entry name" value="MDMPI_C"/>
    <property type="match status" value="1"/>
</dbReference>
<dbReference type="STRING" id="1144548.SAMN05443287_102391"/>
<feature type="region of interest" description="Disordered" evidence="1">
    <location>
        <begin position="25"/>
        <end position="52"/>
    </location>
</feature>
<reference evidence="4" key="1">
    <citation type="submission" date="2016-10" db="EMBL/GenBank/DDBJ databases">
        <authorList>
            <person name="Varghese N."/>
            <person name="Submissions S."/>
        </authorList>
    </citation>
    <scope>NUCLEOTIDE SEQUENCE [LARGE SCALE GENOMIC DNA]</scope>
    <source>
        <strain evidence="4">CGMCC 4.7038</strain>
    </source>
</reference>
<gene>
    <name evidence="3" type="ORF">SAMN05443287_102391</name>
</gene>
<evidence type="ECO:0000313" key="4">
    <source>
        <dbReference type="Proteomes" id="UP000198707"/>
    </source>
</evidence>
<evidence type="ECO:0000256" key="1">
    <source>
        <dbReference type="SAM" id="MobiDB-lite"/>
    </source>
</evidence>
<dbReference type="EMBL" id="FNYV01000002">
    <property type="protein sequence ID" value="SEI95726.1"/>
    <property type="molecule type" value="Genomic_DNA"/>
</dbReference>
<evidence type="ECO:0000259" key="2">
    <source>
        <dbReference type="Pfam" id="PF07398"/>
    </source>
</evidence>